<proteinExistence type="predicted"/>
<gene>
    <name evidence="1" type="ORF">ACOLOM_LOCUS8205</name>
</gene>
<name>A0ACA9NIX1_9GLOM</name>
<evidence type="ECO:0000313" key="2">
    <source>
        <dbReference type="Proteomes" id="UP000789525"/>
    </source>
</evidence>
<evidence type="ECO:0000313" key="1">
    <source>
        <dbReference type="EMBL" id="CAG8649538.1"/>
    </source>
</evidence>
<organism evidence="1 2">
    <name type="scientific">Acaulospora colombiana</name>
    <dbReference type="NCBI Taxonomy" id="27376"/>
    <lineage>
        <taxon>Eukaryota</taxon>
        <taxon>Fungi</taxon>
        <taxon>Fungi incertae sedis</taxon>
        <taxon>Mucoromycota</taxon>
        <taxon>Glomeromycotina</taxon>
        <taxon>Glomeromycetes</taxon>
        <taxon>Diversisporales</taxon>
        <taxon>Acaulosporaceae</taxon>
        <taxon>Acaulospora</taxon>
    </lineage>
</organism>
<accession>A0ACA9NIX1</accession>
<dbReference type="Proteomes" id="UP000789525">
    <property type="component" value="Unassembled WGS sequence"/>
</dbReference>
<protein>
    <submittedName>
        <fullName evidence="1">9238_t:CDS:1</fullName>
    </submittedName>
</protein>
<keyword evidence="2" id="KW-1185">Reference proteome</keyword>
<dbReference type="EMBL" id="CAJVPT010020628">
    <property type="protein sequence ID" value="CAG8649538.1"/>
    <property type="molecule type" value="Genomic_DNA"/>
</dbReference>
<comment type="caution">
    <text evidence="1">The sequence shown here is derived from an EMBL/GenBank/DDBJ whole genome shotgun (WGS) entry which is preliminary data.</text>
</comment>
<sequence length="103" mass="11795">MQGLARFPSGILNCLKNSETECESDGPICMPSQLTIPLFRDAALRMSDSDSDVTDNAEPLFDHRQAAMRTYIGKRLTSENFDDKLLANIFIFWREEWARHLLT</sequence>
<feature type="non-terminal residue" evidence="1">
    <location>
        <position position="103"/>
    </location>
</feature>
<reference evidence="1" key="1">
    <citation type="submission" date="2021-06" db="EMBL/GenBank/DDBJ databases">
        <authorList>
            <person name="Kallberg Y."/>
            <person name="Tangrot J."/>
            <person name="Rosling A."/>
        </authorList>
    </citation>
    <scope>NUCLEOTIDE SEQUENCE</scope>
    <source>
        <strain evidence="1">CL356</strain>
    </source>
</reference>